<evidence type="ECO:0000256" key="1">
    <source>
        <dbReference type="SAM" id="MobiDB-lite"/>
    </source>
</evidence>
<feature type="compositionally biased region" description="Polar residues" evidence="1">
    <location>
        <begin position="17"/>
        <end position="47"/>
    </location>
</feature>
<keyword evidence="3" id="KW-1185">Reference proteome</keyword>
<name>A0AAW2ER96_9HYME</name>
<proteinExistence type="predicted"/>
<reference evidence="2 3" key="1">
    <citation type="submission" date="2023-03" db="EMBL/GenBank/DDBJ databases">
        <title>High recombination rates correlate with genetic variation in Cardiocondyla obscurior ants.</title>
        <authorList>
            <person name="Errbii M."/>
        </authorList>
    </citation>
    <scope>NUCLEOTIDE SEQUENCE [LARGE SCALE GENOMIC DNA]</scope>
    <source>
        <strain evidence="2">Alpha-2009</strain>
        <tissue evidence="2">Whole body</tissue>
    </source>
</reference>
<sequence>MGCKSAAKSKLKKETVAPSSSSSLSFTRYNRTIQSSARETIQEQQVEYGSKSSLEDEEESEESNTAARVALENLFSLKDNSVTFGFADDNITR</sequence>
<accession>A0AAW2ER96</accession>
<dbReference type="Proteomes" id="UP001430953">
    <property type="component" value="Unassembled WGS sequence"/>
</dbReference>
<evidence type="ECO:0000313" key="3">
    <source>
        <dbReference type="Proteomes" id="UP001430953"/>
    </source>
</evidence>
<feature type="region of interest" description="Disordered" evidence="1">
    <location>
        <begin position="1"/>
        <end position="65"/>
    </location>
</feature>
<evidence type="ECO:0000313" key="2">
    <source>
        <dbReference type="EMBL" id="KAL0104894.1"/>
    </source>
</evidence>
<comment type="caution">
    <text evidence="2">The sequence shown here is derived from an EMBL/GenBank/DDBJ whole genome shotgun (WGS) entry which is preliminary data.</text>
</comment>
<organism evidence="2 3">
    <name type="scientific">Cardiocondyla obscurior</name>
    <dbReference type="NCBI Taxonomy" id="286306"/>
    <lineage>
        <taxon>Eukaryota</taxon>
        <taxon>Metazoa</taxon>
        <taxon>Ecdysozoa</taxon>
        <taxon>Arthropoda</taxon>
        <taxon>Hexapoda</taxon>
        <taxon>Insecta</taxon>
        <taxon>Pterygota</taxon>
        <taxon>Neoptera</taxon>
        <taxon>Endopterygota</taxon>
        <taxon>Hymenoptera</taxon>
        <taxon>Apocrita</taxon>
        <taxon>Aculeata</taxon>
        <taxon>Formicoidea</taxon>
        <taxon>Formicidae</taxon>
        <taxon>Myrmicinae</taxon>
        <taxon>Cardiocondyla</taxon>
    </lineage>
</organism>
<dbReference type="AlphaFoldDB" id="A0AAW2ER96"/>
<protein>
    <submittedName>
        <fullName evidence="2">Uncharacterized protein</fullName>
    </submittedName>
</protein>
<gene>
    <name evidence="2" type="ORF">PUN28_016500</name>
</gene>
<dbReference type="EMBL" id="JADYXP020000019">
    <property type="protein sequence ID" value="KAL0104894.1"/>
    <property type="molecule type" value="Genomic_DNA"/>
</dbReference>